<evidence type="ECO:0000256" key="6">
    <source>
        <dbReference type="ARBA" id="ARBA00022801"/>
    </source>
</evidence>
<evidence type="ECO:0000256" key="7">
    <source>
        <dbReference type="ARBA" id="ARBA00022989"/>
    </source>
</evidence>
<comment type="subcellular location">
    <subcellularLocation>
        <location evidence="9">Cell membrane</location>
        <topology evidence="9">Multi-pass membrane protein</topology>
    </subcellularLocation>
</comment>
<name>A0A0W0GG48_9CHLR</name>
<dbReference type="Pfam" id="PF01252">
    <property type="entry name" value="Peptidase_A8"/>
    <property type="match status" value="1"/>
</dbReference>
<dbReference type="EMBL" id="LFDV01000002">
    <property type="protein sequence ID" value="KTB47532.1"/>
    <property type="molecule type" value="Genomic_DNA"/>
</dbReference>
<keyword evidence="12" id="KW-1185">Reference proteome</keyword>
<evidence type="ECO:0000313" key="11">
    <source>
        <dbReference type="EMBL" id="KTB47532.1"/>
    </source>
</evidence>
<dbReference type="PANTHER" id="PTHR33695:SF1">
    <property type="entry name" value="LIPOPROTEIN SIGNAL PEPTIDASE"/>
    <property type="match status" value="1"/>
</dbReference>
<evidence type="ECO:0000256" key="8">
    <source>
        <dbReference type="ARBA" id="ARBA00023136"/>
    </source>
</evidence>
<dbReference type="STRING" id="1217799.DEALK_03770"/>
<dbReference type="UniPathway" id="UPA00665"/>
<dbReference type="AlphaFoldDB" id="A0A0W0GG48"/>
<evidence type="ECO:0000313" key="12">
    <source>
        <dbReference type="Proteomes" id="UP000053947"/>
    </source>
</evidence>
<keyword evidence="5 9" id="KW-0064">Aspartyl protease</keyword>
<keyword evidence="3 9" id="KW-0645">Protease</keyword>
<evidence type="ECO:0000256" key="2">
    <source>
        <dbReference type="ARBA" id="ARBA00022475"/>
    </source>
</evidence>
<gene>
    <name evidence="9" type="primary">lspA</name>
    <name evidence="11" type="ORF">DEALK_03770</name>
</gene>
<protein>
    <recommendedName>
        <fullName evidence="9">Lipoprotein signal peptidase</fullName>
        <ecNumber evidence="9">3.4.23.36</ecNumber>
    </recommendedName>
    <alternativeName>
        <fullName evidence="9">Prolipoprotein signal peptidase</fullName>
    </alternativeName>
    <alternativeName>
        <fullName evidence="9">Signal peptidase II</fullName>
        <shortName evidence="9">SPase II</shortName>
    </alternativeName>
</protein>
<dbReference type="NCBIfam" id="TIGR00077">
    <property type="entry name" value="lspA"/>
    <property type="match status" value="1"/>
</dbReference>
<keyword evidence="8 9" id="KW-0472">Membrane</keyword>
<keyword evidence="4 9" id="KW-0812">Transmembrane</keyword>
<evidence type="ECO:0000256" key="3">
    <source>
        <dbReference type="ARBA" id="ARBA00022670"/>
    </source>
</evidence>
<keyword evidence="11" id="KW-0449">Lipoprotein</keyword>
<feature type="transmembrane region" description="Helical" evidence="9">
    <location>
        <begin position="75"/>
        <end position="94"/>
    </location>
</feature>
<dbReference type="HAMAP" id="MF_00161">
    <property type="entry name" value="LspA"/>
    <property type="match status" value="1"/>
</dbReference>
<comment type="similarity">
    <text evidence="1 9 10">Belongs to the peptidase A8 family.</text>
</comment>
<feature type="transmembrane region" description="Helical" evidence="9">
    <location>
        <begin position="143"/>
        <end position="162"/>
    </location>
</feature>
<dbReference type="GO" id="GO:0006508">
    <property type="term" value="P:proteolysis"/>
    <property type="evidence" value="ECO:0007669"/>
    <property type="project" value="UniProtKB-KW"/>
</dbReference>
<dbReference type="OrthoDB" id="9810259at2"/>
<feature type="transmembrane region" description="Helical" evidence="9">
    <location>
        <begin position="16"/>
        <end position="33"/>
    </location>
</feature>
<evidence type="ECO:0000256" key="9">
    <source>
        <dbReference type="HAMAP-Rule" id="MF_00161"/>
    </source>
</evidence>
<evidence type="ECO:0000256" key="4">
    <source>
        <dbReference type="ARBA" id="ARBA00022692"/>
    </source>
</evidence>
<sequence length="171" mass="18506">MPSTVSSVRANSTGRLNRLPIIVPLVAFVTVALDQLTKHLVRSNIALYDSIPDAGFFRLVHTQNTGAAFGIFENATPYLAVFSSIALAVIVWVVVSKRFFFLENTWGSLALGLAAGGTLGNLIDRVYYGFVTDFLKAGPWPAFNIADASMVTGMLLITFLYIRSESTPGGR</sequence>
<dbReference type="Proteomes" id="UP000053947">
    <property type="component" value="Unassembled WGS sequence"/>
</dbReference>
<feature type="transmembrane region" description="Helical" evidence="9">
    <location>
        <begin position="106"/>
        <end position="123"/>
    </location>
</feature>
<dbReference type="InterPro" id="IPR001872">
    <property type="entry name" value="Peptidase_A8"/>
</dbReference>
<reference evidence="11 12" key="1">
    <citation type="submission" date="2015-06" db="EMBL/GenBank/DDBJ databases">
        <title>Genome sequence of the organohalide-respiring Dehalogenimonas alkenigignens type strain (IP3-3T).</title>
        <authorList>
            <person name="Key T.A."/>
            <person name="Richmond D.P."/>
            <person name="Bowman K.S."/>
            <person name="Cho Y.-J."/>
            <person name="Chun J."/>
            <person name="da Costa M.S."/>
            <person name="Rainey F.A."/>
            <person name="Moe W.M."/>
        </authorList>
    </citation>
    <scope>NUCLEOTIDE SEQUENCE [LARGE SCALE GENOMIC DNA]</scope>
    <source>
        <strain evidence="11 12">IP3-3</strain>
    </source>
</reference>
<evidence type="ECO:0000256" key="5">
    <source>
        <dbReference type="ARBA" id="ARBA00022750"/>
    </source>
</evidence>
<dbReference type="GO" id="GO:0005886">
    <property type="term" value="C:plasma membrane"/>
    <property type="evidence" value="ECO:0007669"/>
    <property type="project" value="UniProtKB-SubCell"/>
</dbReference>
<dbReference type="PRINTS" id="PR00781">
    <property type="entry name" value="LIPOSIGPTASE"/>
</dbReference>
<feature type="active site" evidence="9">
    <location>
        <position position="147"/>
    </location>
</feature>
<organism evidence="11 12">
    <name type="scientific">Dehalogenimonas alkenigignens</name>
    <dbReference type="NCBI Taxonomy" id="1217799"/>
    <lineage>
        <taxon>Bacteria</taxon>
        <taxon>Bacillati</taxon>
        <taxon>Chloroflexota</taxon>
        <taxon>Dehalococcoidia</taxon>
        <taxon>Dehalococcoidales</taxon>
        <taxon>Dehalococcoidaceae</taxon>
        <taxon>Dehalogenimonas</taxon>
    </lineage>
</organism>
<dbReference type="EC" id="3.4.23.36" evidence="9"/>
<proteinExistence type="inferred from homology"/>
<evidence type="ECO:0000256" key="10">
    <source>
        <dbReference type="RuleBase" id="RU004181"/>
    </source>
</evidence>
<dbReference type="GO" id="GO:0004190">
    <property type="term" value="F:aspartic-type endopeptidase activity"/>
    <property type="evidence" value="ECO:0007669"/>
    <property type="project" value="UniProtKB-UniRule"/>
</dbReference>
<dbReference type="PANTHER" id="PTHR33695">
    <property type="entry name" value="LIPOPROTEIN SIGNAL PEPTIDASE"/>
    <property type="match status" value="1"/>
</dbReference>
<comment type="pathway">
    <text evidence="9">Protein modification; lipoprotein biosynthesis (signal peptide cleavage).</text>
</comment>
<comment type="function">
    <text evidence="9">This protein specifically catalyzes the removal of signal peptides from prolipoproteins.</text>
</comment>
<accession>A0A0W0GG48</accession>
<keyword evidence="7 9" id="KW-1133">Transmembrane helix</keyword>
<keyword evidence="6 9" id="KW-0378">Hydrolase</keyword>
<evidence type="ECO:0000256" key="1">
    <source>
        <dbReference type="ARBA" id="ARBA00006139"/>
    </source>
</evidence>
<dbReference type="PATRIC" id="fig|1217799.6.peg.391"/>
<comment type="catalytic activity">
    <reaction evidence="9">
        <text>Release of signal peptides from bacterial membrane prolipoproteins. Hydrolyzes -Xaa-Yaa-Zaa-|-(S,diacylglyceryl)Cys-, in which Xaa is hydrophobic (preferably Leu), and Yaa (Ala or Ser) and Zaa (Gly or Ala) have small, neutral side chains.</text>
        <dbReference type="EC" id="3.4.23.36"/>
    </reaction>
</comment>
<comment type="caution">
    <text evidence="11">The sequence shown here is derived from an EMBL/GenBank/DDBJ whole genome shotgun (WGS) entry which is preliminary data.</text>
</comment>
<feature type="active site" evidence="9">
    <location>
        <position position="133"/>
    </location>
</feature>
<keyword evidence="2 9" id="KW-1003">Cell membrane</keyword>